<feature type="transmembrane region" description="Helical" evidence="18">
    <location>
        <begin position="388"/>
        <end position="409"/>
    </location>
</feature>
<evidence type="ECO:0000256" key="10">
    <source>
        <dbReference type="ARBA" id="ARBA00022989"/>
    </source>
</evidence>
<dbReference type="SUPFAM" id="SSF52833">
    <property type="entry name" value="Thioredoxin-like"/>
    <property type="match status" value="1"/>
</dbReference>
<evidence type="ECO:0000256" key="16">
    <source>
        <dbReference type="ARBA" id="ARBA00047388"/>
    </source>
</evidence>
<feature type="signal peptide" evidence="18">
    <location>
        <begin position="1"/>
        <end position="23"/>
    </location>
</feature>
<dbReference type="GO" id="GO:0045454">
    <property type="term" value="P:cell redox homeostasis"/>
    <property type="evidence" value="ECO:0007669"/>
    <property type="project" value="TreeGrafter"/>
</dbReference>
<dbReference type="InterPro" id="IPR036249">
    <property type="entry name" value="Thioredoxin-like_sf"/>
</dbReference>
<keyword evidence="10 18" id="KW-1133">Transmembrane helix</keyword>
<accession>A0A221KDW9</accession>
<dbReference type="GO" id="GO:0009055">
    <property type="term" value="F:electron transfer activity"/>
    <property type="evidence" value="ECO:0007669"/>
    <property type="project" value="UniProtKB-UniRule"/>
</dbReference>
<dbReference type="GO" id="GO:0005886">
    <property type="term" value="C:plasma membrane"/>
    <property type="evidence" value="ECO:0007669"/>
    <property type="project" value="UniProtKB-SubCell"/>
</dbReference>
<evidence type="ECO:0000256" key="17">
    <source>
        <dbReference type="ARBA" id="ARBA00047804"/>
    </source>
</evidence>
<evidence type="ECO:0000256" key="15">
    <source>
        <dbReference type="ARBA" id="ARBA00023284"/>
    </source>
</evidence>
<keyword evidence="21" id="KW-1185">Reference proteome</keyword>
<dbReference type="Gene3D" id="2.60.40.1250">
    <property type="entry name" value="Thiol:disulfide interchange protein DsbD, N-terminal domain"/>
    <property type="match status" value="1"/>
</dbReference>
<evidence type="ECO:0000256" key="4">
    <source>
        <dbReference type="ARBA" id="ARBA00022475"/>
    </source>
</evidence>
<comment type="function">
    <text evidence="18">Required to facilitate the formation of correct disulfide bonds in some periplasmic proteins and for the assembly of the periplasmic c-type cytochromes. Acts by transferring electrons from cytoplasmic thioredoxin to the periplasm. This transfer involves a cascade of disulfide bond formation and reduction steps.</text>
</comment>
<keyword evidence="11 18" id="KW-0560">Oxidoreductase</keyword>
<feature type="transmembrane region" description="Helical" evidence="18">
    <location>
        <begin position="415"/>
        <end position="436"/>
    </location>
</feature>
<dbReference type="Gene3D" id="3.40.30.10">
    <property type="entry name" value="Glutaredoxin"/>
    <property type="match status" value="1"/>
</dbReference>
<evidence type="ECO:0000259" key="19">
    <source>
        <dbReference type="PROSITE" id="PS51352"/>
    </source>
</evidence>
<dbReference type="Pfam" id="PF11412">
    <property type="entry name" value="DsbD_N"/>
    <property type="match status" value="1"/>
</dbReference>
<dbReference type="NCBIfam" id="NF001419">
    <property type="entry name" value="PRK00293.1"/>
    <property type="match status" value="1"/>
</dbReference>
<dbReference type="GO" id="GO:0047134">
    <property type="term" value="F:protein-disulfide reductase [NAD(P)H] activity"/>
    <property type="evidence" value="ECO:0007669"/>
    <property type="project" value="UniProtKB-UniRule"/>
</dbReference>
<feature type="disulfide bond" description="Redox-active" evidence="18">
    <location>
        <begin position="528"/>
        <end position="531"/>
    </location>
</feature>
<feature type="transmembrane region" description="Helical" evidence="18">
    <location>
        <begin position="239"/>
        <end position="263"/>
    </location>
</feature>
<dbReference type="InterPro" id="IPR003834">
    <property type="entry name" value="Cyt_c_assmbl_TM_dom"/>
</dbReference>
<evidence type="ECO:0000256" key="9">
    <source>
        <dbReference type="ARBA" id="ARBA00022982"/>
    </source>
</evidence>
<evidence type="ECO:0000313" key="21">
    <source>
        <dbReference type="Proteomes" id="UP000199729"/>
    </source>
</evidence>
<keyword evidence="15 18" id="KW-0676">Redox-active center</keyword>
<feature type="domain" description="Thioredoxin" evidence="19">
    <location>
        <begin position="480"/>
        <end position="613"/>
    </location>
</feature>
<dbReference type="InterPro" id="IPR022910">
    <property type="entry name" value="Thiol_diS_interchange_DbsD"/>
</dbReference>
<evidence type="ECO:0000256" key="7">
    <source>
        <dbReference type="ARBA" id="ARBA00022729"/>
    </source>
</evidence>
<dbReference type="HAMAP" id="MF_00399">
    <property type="entry name" value="DbsD"/>
    <property type="match status" value="1"/>
</dbReference>
<feature type="transmembrane region" description="Helical" evidence="18">
    <location>
        <begin position="354"/>
        <end position="376"/>
    </location>
</feature>
<organism evidence="20 21">
    <name type="scientific">Vitreoscilla filiformis</name>
    <dbReference type="NCBI Taxonomy" id="63"/>
    <lineage>
        <taxon>Bacteria</taxon>
        <taxon>Pseudomonadati</taxon>
        <taxon>Pseudomonadota</taxon>
        <taxon>Betaproteobacteria</taxon>
        <taxon>Neisseriales</taxon>
        <taxon>Neisseriaceae</taxon>
        <taxon>Vitreoscilla</taxon>
    </lineage>
</organism>
<keyword evidence="7 18" id="KW-0732">Signal</keyword>
<dbReference type="SUPFAM" id="SSF74863">
    <property type="entry name" value="Thiol:disulfide interchange protein DsbD, N-terminal domain (DsbD-alpha)"/>
    <property type="match status" value="1"/>
</dbReference>
<dbReference type="Pfam" id="PF13098">
    <property type="entry name" value="Thioredoxin_2"/>
    <property type="match status" value="1"/>
</dbReference>
<dbReference type="EMBL" id="CP022423">
    <property type="protein sequence ID" value="ASM77047.1"/>
    <property type="molecule type" value="Genomic_DNA"/>
</dbReference>
<evidence type="ECO:0000256" key="13">
    <source>
        <dbReference type="ARBA" id="ARBA00023136"/>
    </source>
</evidence>
<evidence type="ECO:0000256" key="18">
    <source>
        <dbReference type="HAMAP-Rule" id="MF_00399"/>
    </source>
</evidence>
<name>A0A221KDW9_VITFI</name>
<evidence type="ECO:0000256" key="2">
    <source>
        <dbReference type="ARBA" id="ARBA00007241"/>
    </source>
</evidence>
<dbReference type="PANTHER" id="PTHR32234:SF0">
    <property type="entry name" value="THIOL:DISULFIDE INTERCHANGE PROTEIN DSBD"/>
    <property type="match status" value="1"/>
</dbReference>
<dbReference type="EC" id="1.8.1.8" evidence="18"/>
<feature type="transmembrane region" description="Helical" evidence="18">
    <location>
        <begin position="319"/>
        <end position="348"/>
    </location>
</feature>
<dbReference type="AlphaFoldDB" id="A0A221KDW9"/>
<keyword evidence="9 18" id="KW-0249">Electron transport</keyword>
<keyword evidence="12 18" id="KW-0520">NAD</keyword>
<evidence type="ECO:0000256" key="11">
    <source>
        <dbReference type="ARBA" id="ARBA00023002"/>
    </source>
</evidence>
<dbReference type="InterPro" id="IPR013766">
    <property type="entry name" value="Thioredoxin_domain"/>
</dbReference>
<keyword evidence="5 18" id="KW-0997">Cell inner membrane</keyword>
<evidence type="ECO:0000256" key="8">
    <source>
        <dbReference type="ARBA" id="ARBA00022748"/>
    </source>
</evidence>
<feature type="disulfide bond" description="Redox-active" evidence="18">
    <location>
        <begin position="122"/>
        <end position="128"/>
    </location>
</feature>
<dbReference type="GO" id="GO:0017004">
    <property type="term" value="P:cytochrome complex assembly"/>
    <property type="evidence" value="ECO:0007669"/>
    <property type="project" value="UniProtKB-UniRule"/>
</dbReference>
<dbReference type="Proteomes" id="UP000199729">
    <property type="component" value="Chromosome"/>
</dbReference>
<dbReference type="PROSITE" id="PS00194">
    <property type="entry name" value="THIOREDOXIN_1"/>
    <property type="match status" value="1"/>
</dbReference>
<feature type="transmembrane region" description="Helical" evidence="18">
    <location>
        <begin position="275"/>
        <end position="298"/>
    </location>
</feature>
<evidence type="ECO:0000256" key="3">
    <source>
        <dbReference type="ARBA" id="ARBA00022448"/>
    </source>
</evidence>
<dbReference type="KEGG" id="vff:VITFI_CDS1269"/>
<keyword evidence="13 18" id="KW-0472">Membrane</keyword>
<protein>
    <recommendedName>
        <fullName evidence="18">Thiol:disulfide interchange protein DsbD</fullName>
        <ecNumber evidence="18">1.8.1.8</ecNumber>
    </recommendedName>
    <alternativeName>
        <fullName evidence="18">Protein-disulfide reductase</fullName>
        <shortName evidence="18">Disulfide reductase</shortName>
    </alternativeName>
</protein>
<keyword evidence="4 18" id="KW-1003">Cell membrane</keyword>
<dbReference type="InterPro" id="IPR035671">
    <property type="entry name" value="DsbD_gamma"/>
</dbReference>
<comment type="caution">
    <text evidence="18">Lacks conserved residue(s) required for the propagation of feature annotation.</text>
</comment>
<keyword evidence="3 18" id="KW-0813">Transport</keyword>
<dbReference type="InterPro" id="IPR036929">
    <property type="entry name" value="DsbDN_sf"/>
</dbReference>
<keyword evidence="6 18" id="KW-0812">Transmembrane</keyword>
<feature type="transmembrane region" description="Helical" evidence="18">
    <location>
        <begin position="202"/>
        <end position="227"/>
    </location>
</feature>
<comment type="catalytic activity">
    <reaction evidence="17 18">
        <text>[protein]-dithiol + NADP(+) = [protein]-disulfide + NADPH + H(+)</text>
        <dbReference type="Rhea" id="RHEA:18753"/>
        <dbReference type="Rhea" id="RHEA-COMP:10593"/>
        <dbReference type="Rhea" id="RHEA-COMP:10594"/>
        <dbReference type="ChEBI" id="CHEBI:15378"/>
        <dbReference type="ChEBI" id="CHEBI:29950"/>
        <dbReference type="ChEBI" id="CHEBI:50058"/>
        <dbReference type="ChEBI" id="CHEBI:57783"/>
        <dbReference type="ChEBI" id="CHEBI:58349"/>
        <dbReference type="EC" id="1.8.1.8"/>
    </reaction>
</comment>
<evidence type="ECO:0000256" key="6">
    <source>
        <dbReference type="ARBA" id="ARBA00022692"/>
    </source>
</evidence>
<evidence type="ECO:0000256" key="14">
    <source>
        <dbReference type="ARBA" id="ARBA00023157"/>
    </source>
</evidence>
<dbReference type="CDD" id="cd02953">
    <property type="entry name" value="DsbDgamma"/>
    <property type="match status" value="1"/>
</dbReference>
<comment type="similarity">
    <text evidence="2 18">Belongs to the thioredoxin family. DsbD subfamily.</text>
</comment>
<evidence type="ECO:0000313" key="20">
    <source>
        <dbReference type="EMBL" id="ASM77047.1"/>
    </source>
</evidence>
<comment type="subcellular location">
    <subcellularLocation>
        <location evidence="1 18">Cell inner membrane</location>
        <topology evidence="1 18">Multi-pass membrane protein</topology>
    </subcellularLocation>
</comment>
<dbReference type="InterPro" id="IPR017937">
    <property type="entry name" value="Thioredoxin_CS"/>
</dbReference>
<evidence type="ECO:0000256" key="12">
    <source>
        <dbReference type="ARBA" id="ARBA00023027"/>
    </source>
</evidence>
<dbReference type="Pfam" id="PF02683">
    <property type="entry name" value="DsbD_TM"/>
    <property type="match status" value="1"/>
</dbReference>
<dbReference type="PANTHER" id="PTHR32234">
    <property type="entry name" value="THIOL:DISULFIDE INTERCHANGE PROTEIN DSBD"/>
    <property type="match status" value="1"/>
</dbReference>
<evidence type="ECO:0000256" key="5">
    <source>
        <dbReference type="ARBA" id="ARBA00022519"/>
    </source>
</evidence>
<sequence length="613" mass="65031" precursor="true">MRRTWITLGLALLWLCWSGLVQAANAFLEPEQAFRLSAQAKDERTVEVRFDVAPGYYLYRERLSVQAPDGVILGEPVIPPGKVKFDENFQKDVETYHGGLSFTVPVTQAAGPFTLTVNSQGCADAGLCYPPQTQTLRVSLRAWGGDGAVVLADATASSSMLGAAAPTSAPVAALPTDDGANRRSNAVESVLRQGSLLTAMGAFWLMGLLLSFTPCVLPMVPILSSIIAGGGEVSRGRGLLLAAAYSLGMALVYAGLGVAAGLAGEGLAAWMQQPWVLALFAALLVGFALSMFDVYELRLPIHWASRLDGASRALPGGRLLGVFLMGGVSALIVSPCVTAPLAGVLLFLSQTRDVLLAATALFAMAVGMSTPLLVLGASAGTLLPRSGAWMNGVKHFFGLLLIGVALWTLQPVLPMGVMLLLWGTLLLVIGFMLRPFDAHPHAGAPRVWLQRAAGLVALTLGVMQLAGAVSGGRDPLQPLSHWVRPAATDGAPATTGLRFEPVRSVQELEQRLRSAGRPVMLDFYADWCVSCKEMERFTFSDPAVQRRLAGAVVLKADVTANSEADRALLKRFQLFGPPGTIFFDAQGREVAEARVVGFLPARDFENSLKKAGL</sequence>
<evidence type="ECO:0000256" key="1">
    <source>
        <dbReference type="ARBA" id="ARBA00004429"/>
    </source>
</evidence>
<dbReference type="InterPro" id="IPR028250">
    <property type="entry name" value="DsbDN"/>
</dbReference>
<comment type="catalytic activity">
    <reaction evidence="16 18">
        <text>[protein]-dithiol + NAD(+) = [protein]-disulfide + NADH + H(+)</text>
        <dbReference type="Rhea" id="RHEA:18749"/>
        <dbReference type="Rhea" id="RHEA-COMP:10593"/>
        <dbReference type="Rhea" id="RHEA-COMP:10594"/>
        <dbReference type="ChEBI" id="CHEBI:15378"/>
        <dbReference type="ChEBI" id="CHEBI:29950"/>
        <dbReference type="ChEBI" id="CHEBI:50058"/>
        <dbReference type="ChEBI" id="CHEBI:57540"/>
        <dbReference type="ChEBI" id="CHEBI:57945"/>
        <dbReference type="EC" id="1.8.1.8"/>
    </reaction>
</comment>
<proteinExistence type="inferred from homology"/>
<gene>
    <name evidence="18" type="primary">dsbD</name>
    <name evidence="20" type="ORF">VITFI_CDS1269</name>
</gene>
<reference evidence="20 21" key="1">
    <citation type="submission" date="2017-07" db="EMBL/GenBank/DDBJ databases">
        <title>Complete Genome Sequence of the cosmetic ferment Vitreoscilla filiformis (ATCC15551).</title>
        <authorList>
            <person name="Contreras S."/>
            <person name="Sagory-Zalkind P."/>
            <person name="Blanquart H."/>
            <person name="Iltis A."/>
            <person name="Morand S.C."/>
        </authorList>
    </citation>
    <scope>NUCLEOTIDE SEQUENCE [LARGE SCALE GENOMIC DNA]</scope>
    <source>
        <strain evidence="20 21">ATCC 15551</strain>
    </source>
</reference>
<feature type="transmembrane region" description="Helical" evidence="18">
    <location>
        <begin position="448"/>
        <end position="469"/>
    </location>
</feature>
<dbReference type="PROSITE" id="PS51352">
    <property type="entry name" value="THIOREDOXIN_2"/>
    <property type="match status" value="1"/>
</dbReference>
<keyword evidence="14 18" id="KW-1015">Disulfide bond</keyword>
<keyword evidence="8 18" id="KW-0201">Cytochrome c-type biogenesis</keyword>
<feature type="chain" id="PRO_5013407305" description="Thiol:disulfide interchange protein DsbD" evidence="18">
    <location>
        <begin position="24"/>
        <end position="613"/>
    </location>
</feature>
<dbReference type="InterPro" id="IPR012336">
    <property type="entry name" value="Thioredoxin-like_fold"/>
</dbReference>